<sequence>MCSSGSVFLVNLVKDRSFNPASMIVPIMSGENGASPANSVDPVLLWPLSPLHGDFAGLRPVLDISALGEYGYRFPPHLPRRMIFPWASPCYVVGSASGAVALRRR</sequence>
<comment type="caution">
    <text evidence="1">The sequence shown here is derived from an EMBL/GenBank/DDBJ whole genome shotgun (WGS) entry which is preliminary data.</text>
</comment>
<keyword evidence="2" id="KW-1185">Reference proteome</keyword>
<name>A0AAV3NYL1_LITER</name>
<organism evidence="1 2">
    <name type="scientific">Lithospermum erythrorhizon</name>
    <name type="common">Purple gromwell</name>
    <name type="synonym">Lithospermum officinale var. erythrorhizon</name>
    <dbReference type="NCBI Taxonomy" id="34254"/>
    <lineage>
        <taxon>Eukaryota</taxon>
        <taxon>Viridiplantae</taxon>
        <taxon>Streptophyta</taxon>
        <taxon>Embryophyta</taxon>
        <taxon>Tracheophyta</taxon>
        <taxon>Spermatophyta</taxon>
        <taxon>Magnoliopsida</taxon>
        <taxon>eudicotyledons</taxon>
        <taxon>Gunneridae</taxon>
        <taxon>Pentapetalae</taxon>
        <taxon>asterids</taxon>
        <taxon>lamiids</taxon>
        <taxon>Boraginales</taxon>
        <taxon>Boraginaceae</taxon>
        <taxon>Boraginoideae</taxon>
        <taxon>Lithospermeae</taxon>
        <taxon>Lithospermum</taxon>
    </lineage>
</organism>
<reference evidence="1 2" key="1">
    <citation type="submission" date="2024-01" db="EMBL/GenBank/DDBJ databases">
        <title>The complete chloroplast genome sequence of Lithospermum erythrorhizon: insights into the phylogenetic relationship among Boraginaceae species and the maternal lineages of purple gromwells.</title>
        <authorList>
            <person name="Okada T."/>
            <person name="Watanabe K."/>
        </authorList>
    </citation>
    <scope>NUCLEOTIDE SEQUENCE [LARGE SCALE GENOMIC DNA]</scope>
</reference>
<protein>
    <submittedName>
        <fullName evidence="1">Uncharacterized protein</fullName>
    </submittedName>
</protein>
<evidence type="ECO:0000313" key="2">
    <source>
        <dbReference type="Proteomes" id="UP001454036"/>
    </source>
</evidence>
<gene>
    <name evidence="1" type="ORF">LIER_04935</name>
</gene>
<dbReference type="Proteomes" id="UP001454036">
    <property type="component" value="Unassembled WGS sequence"/>
</dbReference>
<dbReference type="EMBL" id="BAABME010000655">
    <property type="protein sequence ID" value="GAA0144505.1"/>
    <property type="molecule type" value="Genomic_DNA"/>
</dbReference>
<evidence type="ECO:0000313" key="1">
    <source>
        <dbReference type="EMBL" id="GAA0144505.1"/>
    </source>
</evidence>
<proteinExistence type="predicted"/>
<dbReference type="AlphaFoldDB" id="A0AAV3NYL1"/>
<accession>A0AAV3NYL1</accession>